<protein>
    <submittedName>
        <fullName evidence="3">TrwC relaxase</fullName>
    </submittedName>
</protein>
<feature type="region of interest" description="Disordered" evidence="1">
    <location>
        <begin position="1025"/>
        <end position="1061"/>
    </location>
</feature>
<feature type="region of interest" description="Disordered" evidence="1">
    <location>
        <begin position="968"/>
        <end position="990"/>
    </location>
</feature>
<evidence type="ECO:0000259" key="2">
    <source>
        <dbReference type="Pfam" id="PF08751"/>
    </source>
</evidence>
<dbReference type="KEGG" id="ksc:CD178_03426"/>
<dbReference type="Proteomes" id="UP000264120">
    <property type="component" value="Plasmid unnamed3"/>
</dbReference>
<organism evidence="3 4">
    <name type="scientific">Komagataeibacter saccharivorans</name>
    <dbReference type="NCBI Taxonomy" id="265959"/>
    <lineage>
        <taxon>Bacteria</taxon>
        <taxon>Pseudomonadati</taxon>
        <taxon>Pseudomonadota</taxon>
        <taxon>Alphaproteobacteria</taxon>
        <taxon>Acetobacterales</taxon>
        <taxon>Acetobacteraceae</taxon>
        <taxon>Komagataeibacter</taxon>
    </lineage>
</organism>
<dbReference type="Pfam" id="PF13604">
    <property type="entry name" value="AAA_30"/>
    <property type="match status" value="1"/>
</dbReference>
<accession>A0A347WH27</accession>
<dbReference type="Pfam" id="PF08751">
    <property type="entry name" value="TrwC"/>
    <property type="match status" value="1"/>
</dbReference>
<dbReference type="InterPro" id="IPR027417">
    <property type="entry name" value="P-loop_NTPase"/>
</dbReference>
<dbReference type="OrthoDB" id="1826980at2"/>
<dbReference type="SUPFAM" id="SSF52540">
    <property type="entry name" value="P-loop containing nucleoside triphosphate hydrolases"/>
    <property type="match status" value="2"/>
</dbReference>
<evidence type="ECO:0000313" key="3">
    <source>
        <dbReference type="EMBL" id="AXY24170.1"/>
    </source>
</evidence>
<evidence type="ECO:0000313" key="4">
    <source>
        <dbReference type="Proteomes" id="UP000264120"/>
    </source>
</evidence>
<feature type="domain" description="TrwC relaxase" evidence="2">
    <location>
        <begin position="39"/>
        <end position="347"/>
    </location>
</feature>
<gene>
    <name evidence="3" type="ORF">CD178_03426</name>
</gene>
<dbReference type="Gene3D" id="3.40.50.300">
    <property type="entry name" value="P-loop containing nucleotide triphosphate hydrolases"/>
    <property type="match status" value="1"/>
</dbReference>
<geneLocation type="plasmid" evidence="3 4">
    <name>unnamed3</name>
</geneLocation>
<dbReference type="AlphaFoldDB" id="A0A347WH27"/>
<reference evidence="3 4" key="1">
    <citation type="submission" date="2017-08" db="EMBL/GenBank/DDBJ databases">
        <title>Complete genome sequence of Gluconacetobacter saccharivorans CV1 isolated from Fermented Vinegar.</title>
        <authorList>
            <person name="Kim S.-Y."/>
        </authorList>
    </citation>
    <scope>NUCLEOTIDE SEQUENCE [LARGE SCALE GENOMIC DNA]</scope>
    <source>
        <strain evidence="3 4">CV1</strain>
        <plasmid evidence="3 4">unnamed3</plasmid>
    </source>
</reference>
<sequence length="1061" mass="117269">MMTYRKLSADGAGRLIVAYLREHMPEPGTDVRTDRDPARDVESGDRLNSYYTGRDGQGAWGPGLGGRIADALGIDVTAPPSDAALARLFECKRASDGKEWPGAHANRTISGVDFTASPDKSVTLAAEFAATKAEQALIWHAIQQANDRAMAFIGKEIGVARRGKGGEGWTEEGEVAWVSFRHYAARPAMHIQDGAGGATASVEIPIPGDPQAHIHNPVFNAVATESGHLGSLDTARITKVTSHLFGAYFQAELAQQLRGLGVRVRPDERGKAIVIESIPRSVCDAFSKRSHQAEAQAKAFVKRQGGDWNTMSAEQKFRVLHQANLAYRSKKYTGTNDREIWREQAAELGWKHSTVLTGDVGQELPDPERYEKAYEIAARLIADEFRTAAVLDRDVFRMHAAHALIATGINGRRDVDHVADMIESRGIEIDGERVGFVIREQDRKVRIATLRQVAIETEMGDLAGLASRTREGALSDEAITRAIAGSGLDFDRDPDHGRAQLAAIYALGRAGGLGFLTGVAGSGKTTLLRPLVSAWKEDGRNLIGAAIAWRQADALKDAGIARTLALTPLLDGIAKGTLDVSRDTVLVLDEVSQIAPRQLLEILRLQKEVGFSVRLLGDRQQAQAIEAGDSVEILERVLPPEARPELLSTIRQKSARAREIAGLFRSPGRQLEVSEEEQKAKDTARAREAIDMKRRDGTFSLVGGDHAQVVAELADFYLRRRDMLRASGSKRGITMSAPTNEDVLALSLAVRERLRARNEIGKEEIIRAAIDQRGEIYDLPISKGDRVRLFSRMQCQVTRADGRGWRWRDLGSNGDFVDVEGWNDKGIVLKNTRGVTGMVPWERLADRETGRIRLGPGHAMTIDSAQGITSDEHINAMPRGSSSVTGFTAYVAESRHVHTCWTRVAEAPVREAESFSRPLGDATPVTLENLLDRIAGDMGRHEYKSLAIDLEKVRLRYEENTTRWIRQSHDNEAARQQGKTPGAGFRSRMAAREVTAVPQEKWDDIDRTLRRMAFQTQDVAEKLERVVGEKRRQQEQAEKQRREEQVRERDRRPTRSAGREI</sequence>
<dbReference type="SUPFAM" id="SSF55464">
    <property type="entry name" value="Origin of replication-binding domain, RBD-like"/>
    <property type="match status" value="1"/>
</dbReference>
<dbReference type="RefSeq" id="WP_110548246.1">
    <property type="nucleotide sequence ID" value="NZ_CP023039.1"/>
</dbReference>
<dbReference type="NCBIfam" id="NF041492">
    <property type="entry name" value="MobF"/>
    <property type="match status" value="1"/>
</dbReference>
<dbReference type="InterPro" id="IPR014862">
    <property type="entry name" value="TrwC"/>
</dbReference>
<proteinExistence type="predicted"/>
<evidence type="ECO:0000256" key="1">
    <source>
        <dbReference type="SAM" id="MobiDB-lite"/>
    </source>
</evidence>
<dbReference type="EMBL" id="CP023039">
    <property type="protein sequence ID" value="AXY24170.1"/>
    <property type="molecule type" value="Genomic_DNA"/>
</dbReference>
<keyword evidence="3" id="KW-0614">Plasmid</keyword>
<name>A0A347WH27_9PROT</name>
<keyword evidence="4" id="KW-1185">Reference proteome</keyword>